<evidence type="ECO:0000313" key="2">
    <source>
        <dbReference type="Proteomes" id="UP001236569"/>
    </source>
</evidence>
<sequence length="77" mass="9347">MNMRSRQINKPFSMPYRPEDVFYVTYSKFLSTAFLILKENREKVQVIVKHEHVKDLKDWVTRHQILTDDSVLDFIPY</sequence>
<keyword evidence="2" id="KW-1185">Reference proteome</keyword>
<comment type="caution">
    <text evidence="1">The sequence shown here is derived from an EMBL/GenBank/DDBJ whole genome shotgun (WGS) entry which is preliminary data.</text>
</comment>
<dbReference type="EMBL" id="JASHID010000003">
    <property type="protein sequence ID" value="MDI9863553.1"/>
    <property type="molecule type" value="Genomic_DNA"/>
</dbReference>
<evidence type="ECO:0000313" key="1">
    <source>
        <dbReference type="EMBL" id="MDI9863553.1"/>
    </source>
</evidence>
<organism evidence="1 2">
    <name type="scientific">Flectobacillus longus</name>
    <dbReference type="NCBI Taxonomy" id="2984207"/>
    <lineage>
        <taxon>Bacteria</taxon>
        <taxon>Pseudomonadati</taxon>
        <taxon>Bacteroidota</taxon>
        <taxon>Cytophagia</taxon>
        <taxon>Cytophagales</taxon>
        <taxon>Flectobacillaceae</taxon>
        <taxon>Flectobacillus</taxon>
    </lineage>
</organism>
<name>A0ABT6YIY3_9BACT</name>
<reference evidence="1 2" key="1">
    <citation type="submission" date="2023-05" db="EMBL/GenBank/DDBJ databases">
        <title>Novel species of genus Flectobacillus isolated from stream in China.</title>
        <authorList>
            <person name="Lu H."/>
        </authorList>
    </citation>
    <scope>NUCLEOTIDE SEQUENCE [LARGE SCALE GENOMIC DNA]</scope>
    <source>
        <strain evidence="1 2">DC10W</strain>
    </source>
</reference>
<accession>A0ABT6YIY3</accession>
<protein>
    <submittedName>
        <fullName evidence="1">Uncharacterized protein</fullName>
    </submittedName>
</protein>
<dbReference type="RefSeq" id="WP_283325766.1">
    <property type="nucleotide sequence ID" value="NZ_JASHIC010000004.1"/>
</dbReference>
<proteinExistence type="predicted"/>
<gene>
    <name evidence="1" type="ORF">QM480_04410</name>
</gene>
<dbReference type="Proteomes" id="UP001236569">
    <property type="component" value="Unassembled WGS sequence"/>
</dbReference>